<evidence type="ECO:0000313" key="1">
    <source>
        <dbReference type="EMBL" id="OGY51503.1"/>
    </source>
</evidence>
<gene>
    <name evidence="1" type="ORF">A3A02_03760</name>
</gene>
<protein>
    <submittedName>
        <fullName evidence="1">Uncharacterized protein</fullName>
    </submittedName>
</protein>
<comment type="caution">
    <text evidence="1">The sequence shown here is derived from an EMBL/GenBank/DDBJ whole genome shotgun (WGS) entry which is preliminary data.</text>
</comment>
<evidence type="ECO:0000313" key="2">
    <source>
        <dbReference type="Proteomes" id="UP000177376"/>
    </source>
</evidence>
<accession>A0A1G1YGL6</accession>
<sequence>MKKSLDRFLEGQGKNKGRKADERYASFDFCYNHFYSFYKEKRLSELADGKNLQTSCLQIGFYLASWGMMRGSSFLLEKSVRNYKSLIVAISKMNPKLWEIDVENYNEENISFLLNCKQQIVSALGKENKPSDTLITKIMLGVFANVPAFDQYFRKSFGVHSFNKKSLLKIKNFYEENNEVFNLFKIHTFDFLTAEETNIVYTKAKLIDMSGFMDGQ</sequence>
<proteinExistence type="predicted"/>
<name>A0A1G1YGL6_9BACT</name>
<organism evidence="1 2">
    <name type="scientific">Candidatus Buchananbacteria bacterium RIFCSPLOWO2_01_FULL_39_33</name>
    <dbReference type="NCBI Taxonomy" id="1797543"/>
    <lineage>
        <taxon>Bacteria</taxon>
        <taxon>Candidatus Buchananiibacteriota</taxon>
    </lineage>
</organism>
<reference evidence="1 2" key="1">
    <citation type="journal article" date="2016" name="Nat. Commun.">
        <title>Thousands of microbial genomes shed light on interconnected biogeochemical processes in an aquifer system.</title>
        <authorList>
            <person name="Anantharaman K."/>
            <person name="Brown C.T."/>
            <person name="Hug L.A."/>
            <person name="Sharon I."/>
            <person name="Castelle C.J."/>
            <person name="Probst A.J."/>
            <person name="Thomas B.C."/>
            <person name="Singh A."/>
            <person name="Wilkins M.J."/>
            <person name="Karaoz U."/>
            <person name="Brodie E.L."/>
            <person name="Williams K.H."/>
            <person name="Hubbard S.S."/>
            <person name="Banfield J.F."/>
        </authorList>
    </citation>
    <scope>NUCLEOTIDE SEQUENCE [LARGE SCALE GENOMIC DNA]</scope>
</reference>
<dbReference type="AlphaFoldDB" id="A0A1G1YGL6"/>
<dbReference type="Proteomes" id="UP000177376">
    <property type="component" value="Unassembled WGS sequence"/>
</dbReference>
<dbReference type="EMBL" id="MHIM01000035">
    <property type="protein sequence ID" value="OGY51503.1"/>
    <property type="molecule type" value="Genomic_DNA"/>
</dbReference>